<dbReference type="Proteomes" id="UP000838686">
    <property type="component" value="Unassembled WGS sequence"/>
</dbReference>
<evidence type="ECO:0000313" key="2">
    <source>
        <dbReference type="Proteomes" id="UP000838686"/>
    </source>
</evidence>
<gene>
    <name evidence="1" type="ORF">PAECIP111893_04945</name>
</gene>
<comment type="caution">
    <text evidence="1">The sequence shown here is derived from an EMBL/GenBank/DDBJ whole genome shotgun (WGS) entry which is preliminary data.</text>
</comment>
<sequence>MFEIKSYLKRPQSTITDLNDVVNFPERYFIEITDSLALKSVVEEWDYFYLDGAISMKYYDEKLMDFRLWDLIDQLWAYFLNVITEFIKKGEGSTYFPDQPVELMLKKVSNHSLEFTITGSKSMEVILPKDDFLIALLDGAEQFFTCMSDTFSSDCDYSNELMEIENLRASIV</sequence>
<accession>A0ABM9CSP6</accession>
<proteinExistence type="predicted"/>
<name>A0ABM9CSP6_9BACL</name>
<keyword evidence="2" id="KW-1185">Reference proteome</keyword>
<organism evidence="1 2">
    <name type="scientific">Paenibacillus plantiphilus</name>
    <dbReference type="NCBI Taxonomy" id="2905650"/>
    <lineage>
        <taxon>Bacteria</taxon>
        <taxon>Bacillati</taxon>
        <taxon>Bacillota</taxon>
        <taxon>Bacilli</taxon>
        <taxon>Bacillales</taxon>
        <taxon>Paenibacillaceae</taxon>
        <taxon>Paenibacillus</taxon>
    </lineage>
</organism>
<protein>
    <submittedName>
        <fullName evidence="1">Uncharacterized protein</fullName>
    </submittedName>
</protein>
<dbReference type="EMBL" id="CAKMMF010000041">
    <property type="protein sequence ID" value="CAH1223282.1"/>
    <property type="molecule type" value="Genomic_DNA"/>
</dbReference>
<dbReference type="RefSeq" id="WP_236346619.1">
    <property type="nucleotide sequence ID" value="NZ_CAKMMF010000041.1"/>
</dbReference>
<evidence type="ECO:0000313" key="1">
    <source>
        <dbReference type="EMBL" id="CAH1223282.1"/>
    </source>
</evidence>
<reference evidence="1" key="1">
    <citation type="submission" date="2022-01" db="EMBL/GenBank/DDBJ databases">
        <authorList>
            <person name="Criscuolo A."/>
        </authorList>
    </citation>
    <scope>NUCLEOTIDE SEQUENCE</scope>
    <source>
        <strain evidence="1">CIP111893</strain>
    </source>
</reference>